<dbReference type="EMBL" id="VSSQ01017821">
    <property type="protein sequence ID" value="MPM60474.1"/>
    <property type="molecule type" value="Genomic_DNA"/>
</dbReference>
<name>A0A645BFI0_9ZZZZ</name>
<dbReference type="AlphaFoldDB" id="A0A645BFI0"/>
<evidence type="ECO:0000256" key="1">
    <source>
        <dbReference type="SAM" id="MobiDB-lite"/>
    </source>
</evidence>
<feature type="region of interest" description="Disordered" evidence="1">
    <location>
        <begin position="1"/>
        <end position="29"/>
    </location>
</feature>
<sequence length="252" mass="27694">MNARREGRESQEFHPGARKQLPAVGEPGHVVPGQTAAAVECVVLGEQRYRLEEFTDRLCGNAVVLDQPVSRLVQVLFDLCIASPLGIFQRHGREGHPERRDELVAGRPRVVQIEADVTEIAPQNAIAVIIAGDSRRESEPPRVLGTQREGECLRAVAVAFIGDQEPFFAPHERGLAVRRLHCHDEHLPGQRTPDVIADARTGQQIPQGGQPLLHQNKAGDDHHRAHAVVQRLGDRRCTDSGLSRSGHGLHHA</sequence>
<organism evidence="2">
    <name type="scientific">bioreactor metagenome</name>
    <dbReference type="NCBI Taxonomy" id="1076179"/>
    <lineage>
        <taxon>unclassified sequences</taxon>
        <taxon>metagenomes</taxon>
        <taxon>ecological metagenomes</taxon>
    </lineage>
</organism>
<protein>
    <submittedName>
        <fullName evidence="2">Uncharacterized protein</fullName>
    </submittedName>
</protein>
<evidence type="ECO:0000313" key="2">
    <source>
        <dbReference type="EMBL" id="MPM60474.1"/>
    </source>
</evidence>
<comment type="caution">
    <text evidence="2">The sequence shown here is derived from an EMBL/GenBank/DDBJ whole genome shotgun (WGS) entry which is preliminary data.</text>
</comment>
<accession>A0A645BFI0</accession>
<proteinExistence type="predicted"/>
<reference evidence="2" key="1">
    <citation type="submission" date="2019-08" db="EMBL/GenBank/DDBJ databases">
        <authorList>
            <person name="Kucharzyk K."/>
            <person name="Murdoch R.W."/>
            <person name="Higgins S."/>
            <person name="Loffler F."/>
        </authorList>
    </citation>
    <scope>NUCLEOTIDE SEQUENCE</scope>
</reference>
<gene>
    <name evidence="2" type="ORF">SDC9_107325</name>
</gene>
<feature type="compositionally biased region" description="Basic and acidic residues" evidence="1">
    <location>
        <begin position="1"/>
        <end position="12"/>
    </location>
</feature>